<evidence type="ECO:0000259" key="6">
    <source>
        <dbReference type="Pfam" id="PF08240"/>
    </source>
</evidence>
<evidence type="ECO:0000256" key="5">
    <source>
        <dbReference type="SAM" id="MobiDB-lite"/>
    </source>
</evidence>
<comment type="cofactor">
    <cofactor evidence="1">
        <name>Zn(2+)</name>
        <dbReference type="ChEBI" id="CHEBI:29105"/>
    </cofactor>
</comment>
<name>A0A7X0LPL1_9ACTN</name>
<dbReference type="AlphaFoldDB" id="A0A7X0LPL1"/>
<dbReference type="Gene3D" id="3.40.50.720">
    <property type="entry name" value="NAD(P)-binding Rossmann-like Domain"/>
    <property type="match status" value="1"/>
</dbReference>
<keyword evidence="4" id="KW-0560">Oxidoreductase</keyword>
<feature type="domain" description="Alcohol dehydrogenase-like N-terminal" evidence="6">
    <location>
        <begin position="26"/>
        <end position="139"/>
    </location>
</feature>
<keyword evidence="3" id="KW-0862">Zinc</keyword>
<evidence type="ECO:0000313" key="9">
    <source>
        <dbReference type="Proteomes" id="UP000540423"/>
    </source>
</evidence>
<dbReference type="EMBL" id="JACHEM010000005">
    <property type="protein sequence ID" value="MBB6436077.1"/>
    <property type="molecule type" value="Genomic_DNA"/>
</dbReference>
<evidence type="ECO:0000256" key="4">
    <source>
        <dbReference type="ARBA" id="ARBA00023002"/>
    </source>
</evidence>
<proteinExistence type="predicted"/>
<dbReference type="Pfam" id="PF16912">
    <property type="entry name" value="Glu_dehyd_C"/>
    <property type="match status" value="1"/>
</dbReference>
<dbReference type="PANTHER" id="PTHR43189:SF2">
    <property type="entry name" value="GLUCOSE 1-DEHYDROGENASE"/>
    <property type="match status" value="1"/>
</dbReference>
<evidence type="ECO:0000313" key="8">
    <source>
        <dbReference type="EMBL" id="MBB6436077.1"/>
    </source>
</evidence>
<dbReference type="Pfam" id="PF08240">
    <property type="entry name" value="ADH_N"/>
    <property type="match status" value="1"/>
</dbReference>
<feature type="region of interest" description="Disordered" evidence="5">
    <location>
        <begin position="1"/>
        <end position="26"/>
    </location>
</feature>
<dbReference type="InterPro" id="IPR013154">
    <property type="entry name" value="ADH-like_N"/>
</dbReference>
<dbReference type="GO" id="GO:0016491">
    <property type="term" value="F:oxidoreductase activity"/>
    <property type="evidence" value="ECO:0007669"/>
    <property type="project" value="UniProtKB-KW"/>
</dbReference>
<evidence type="ECO:0000256" key="1">
    <source>
        <dbReference type="ARBA" id="ARBA00001947"/>
    </source>
</evidence>
<organism evidence="8 9">
    <name type="scientific">Streptomyces candidus</name>
    <dbReference type="NCBI Taxonomy" id="67283"/>
    <lineage>
        <taxon>Bacteria</taxon>
        <taxon>Bacillati</taxon>
        <taxon>Actinomycetota</taxon>
        <taxon>Actinomycetes</taxon>
        <taxon>Kitasatosporales</taxon>
        <taxon>Streptomycetaceae</taxon>
        <taxon>Streptomyces</taxon>
    </lineage>
</organism>
<dbReference type="CDD" id="cd08230">
    <property type="entry name" value="glucose_DH"/>
    <property type="match status" value="1"/>
</dbReference>
<comment type="caution">
    <text evidence="8">The sequence shown here is derived from an EMBL/GenBank/DDBJ whole genome shotgun (WGS) entry which is preliminary data.</text>
</comment>
<dbReference type="PANTHER" id="PTHR43189">
    <property type="entry name" value="ZINC-TYPE ALCOHOL DEHYDROGENASE-LIKE PROTEIN C1198.01-RELATED"/>
    <property type="match status" value="1"/>
</dbReference>
<accession>A0A7X0LPL1</accession>
<evidence type="ECO:0000259" key="7">
    <source>
        <dbReference type="Pfam" id="PF16912"/>
    </source>
</evidence>
<gene>
    <name evidence="8" type="ORF">HNQ79_002540</name>
</gene>
<dbReference type="Proteomes" id="UP000540423">
    <property type="component" value="Unassembled WGS sequence"/>
</dbReference>
<keyword evidence="9" id="KW-1185">Reference proteome</keyword>
<feature type="domain" description="Glucose dehydrogenase C-terminal" evidence="7">
    <location>
        <begin position="145"/>
        <end position="348"/>
    </location>
</feature>
<protein>
    <submittedName>
        <fullName evidence="8">Threonine dehydrogenase-like Zn-dependent dehydrogenase</fullName>
    </submittedName>
</protein>
<keyword evidence="2" id="KW-0479">Metal-binding</keyword>
<dbReference type="InterPro" id="IPR036291">
    <property type="entry name" value="NAD(P)-bd_dom_sf"/>
</dbReference>
<dbReference type="Gene3D" id="3.90.180.10">
    <property type="entry name" value="Medium-chain alcohol dehydrogenases, catalytic domain"/>
    <property type="match status" value="1"/>
</dbReference>
<dbReference type="GO" id="GO:0046872">
    <property type="term" value="F:metal ion binding"/>
    <property type="evidence" value="ECO:0007669"/>
    <property type="project" value="UniProtKB-KW"/>
</dbReference>
<sequence>MRALTVSPGRKNSLEARELPDPSPANGELLVRGLTVGVCGTDREIANAEYGWAPPGRDWLILGHESLGRVEQAAPGSGFSAGELVAGVVRRPDPVPCGACAHGEFDMCRNGRYTERGIKEIDGYGAQLWCVEPGYAVKLQPSLERVGVLMEPTSVVAKAWEQVERVGGRSWFEPRRVLVTGAGPIGLLAALLGTQRGLDVHVLDRVTDGPKPRLVRDLGATYHSGDVTQVIDKVCPDVIIEATGAGSLVFAALTGTASYGVVCLTGVSPAGRRISVDAGLINRDIVLENDAVVGSVNANLRHYRQAADALGKADPAWLERLISRRVPLERAVEAFQPQPDDVKVVIDL</sequence>
<dbReference type="SUPFAM" id="SSF51735">
    <property type="entry name" value="NAD(P)-binding Rossmann-fold domains"/>
    <property type="match status" value="1"/>
</dbReference>
<evidence type="ECO:0000256" key="2">
    <source>
        <dbReference type="ARBA" id="ARBA00022723"/>
    </source>
</evidence>
<dbReference type="RefSeq" id="WP_185030006.1">
    <property type="nucleotide sequence ID" value="NZ_BNBN01000005.1"/>
</dbReference>
<dbReference type="SUPFAM" id="SSF50129">
    <property type="entry name" value="GroES-like"/>
    <property type="match status" value="1"/>
</dbReference>
<evidence type="ECO:0000256" key="3">
    <source>
        <dbReference type="ARBA" id="ARBA00022833"/>
    </source>
</evidence>
<reference evidence="8 9" key="1">
    <citation type="submission" date="2020-08" db="EMBL/GenBank/DDBJ databases">
        <title>Genomic Encyclopedia of Type Strains, Phase IV (KMG-IV): sequencing the most valuable type-strain genomes for metagenomic binning, comparative biology and taxonomic classification.</title>
        <authorList>
            <person name="Goeker M."/>
        </authorList>
    </citation>
    <scope>NUCLEOTIDE SEQUENCE [LARGE SCALE GENOMIC DNA]</scope>
    <source>
        <strain evidence="8 9">DSM 40141</strain>
    </source>
</reference>
<dbReference type="InterPro" id="IPR011032">
    <property type="entry name" value="GroES-like_sf"/>
</dbReference>
<dbReference type="InterPro" id="IPR031640">
    <property type="entry name" value="Glu_dehyd_C"/>
</dbReference>